<proteinExistence type="predicted"/>
<protein>
    <recommendedName>
        <fullName evidence="4">Cytochrome c domain-containing protein</fullName>
    </recommendedName>
</protein>
<feature type="signal peptide" evidence="1">
    <location>
        <begin position="1"/>
        <end position="16"/>
    </location>
</feature>
<dbReference type="PATRIC" id="fig|1129367.4.peg.3662"/>
<dbReference type="AlphaFoldDB" id="A0A0F6AAM8"/>
<evidence type="ECO:0000256" key="1">
    <source>
        <dbReference type="SAM" id="SignalP"/>
    </source>
</evidence>
<name>A0A0F6AAM8_9GAMM</name>
<organism evidence="2 3">
    <name type="scientific">Pseudoalteromonas luteoviolacea S4054</name>
    <dbReference type="NCBI Taxonomy" id="1129367"/>
    <lineage>
        <taxon>Bacteria</taxon>
        <taxon>Pseudomonadati</taxon>
        <taxon>Pseudomonadota</taxon>
        <taxon>Gammaproteobacteria</taxon>
        <taxon>Alteromonadales</taxon>
        <taxon>Pseudoalteromonadaceae</taxon>
        <taxon>Pseudoalteromonas</taxon>
    </lineage>
</organism>
<dbReference type="RefSeq" id="WP_046357149.1">
    <property type="nucleotide sequence ID" value="NZ_AUXW01000163.1"/>
</dbReference>
<gene>
    <name evidence="2" type="ORF">N479_18370</name>
</gene>
<accession>A0A0F6AAM8</accession>
<feature type="chain" id="PRO_5002499116" description="Cytochrome c domain-containing protein" evidence="1">
    <location>
        <begin position="17"/>
        <end position="527"/>
    </location>
</feature>
<evidence type="ECO:0000313" key="2">
    <source>
        <dbReference type="EMBL" id="KKE82439.1"/>
    </source>
</evidence>
<sequence length="527" mass="60024">MRAMYLAMTMAFGAQATDATYATYPDWLATDKCKVADMPLLPKGMTQLEYYPLDAYNKNVCEDLKPISSSGSDYQAKIDYLTNRYNLFSWLQFIALNREVNNHYEITQKNLGRCDKDANCGNPVWLNWRETDTIFLEKGVTPVDWQFHNNASLIEPLRLVEQVAPPHMPYKDAILIDQSNNPVYYQKFVSPYLFEFIKKKSFYNLDGQIDYANKRAWACKNDNDIDNDACITVNTIGFLACKDPSQTQCDKIQDLTQFDWSSTTPGMAIEIKVAWKVLEPDDDKSKYITRLLPVREYEDFVSGQSSPYTVTNKYMGVVGFHIIQKTGSSKNWVYSTFSHKSNIDGLTPSFYDRNCPTCPVNNADNGQSKTQVTRIDTINPITRQVNEHVVEALTAENSVLQFYQLIGTQFTTDRSEPLTDSTGKVSTSKQVELENYSGNHPYPVYLTNEVLETFLQIGNEQVEGQKKPIYNSSSCMNCHAKGGIAVKCDTSLKKAVFGLRTSDFMFIFDDAQWKNQDKYCAPQNTKN</sequence>
<evidence type="ECO:0008006" key="4">
    <source>
        <dbReference type="Google" id="ProtNLM"/>
    </source>
</evidence>
<reference evidence="2 3" key="1">
    <citation type="journal article" date="2015" name="BMC Genomics">
        <title>Genome mining reveals unlocked bioactive potential of marine Gram-negative bacteria.</title>
        <authorList>
            <person name="Machado H."/>
            <person name="Sonnenschein E.C."/>
            <person name="Melchiorsen J."/>
            <person name="Gram L."/>
        </authorList>
    </citation>
    <scope>NUCLEOTIDE SEQUENCE [LARGE SCALE GENOMIC DNA]</scope>
    <source>
        <strain evidence="2 3">S4054</strain>
    </source>
</reference>
<dbReference type="EMBL" id="AUXW01000163">
    <property type="protein sequence ID" value="KKE82439.1"/>
    <property type="molecule type" value="Genomic_DNA"/>
</dbReference>
<evidence type="ECO:0000313" key="3">
    <source>
        <dbReference type="Proteomes" id="UP000033434"/>
    </source>
</evidence>
<dbReference type="Proteomes" id="UP000033434">
    <property type="component" value="Unassembled WGS sequence"/>
</dbReference>
<keyword evidence="1" id="KW-0732">Signal</keyword>
<comment type="caution">
    <text evidence="2">The sequence shown here is derived from an EMBL/GenBank/DDBJ whole genome shotgun (WGS) entry which is preliminary data.</text>
</comment>